<keyword evidence="2" id="KW-1185">Reference proteome</keyword>
<proteinExistence type="predicted"/>
<organism evidence="1 2">
    <name type="scientific">Chryseobacterium caseinilyticum</name>
    <dbReference type="NCBI Taxonomy" id="2771428"/>
    <lineage>
        <taxon>Bacteria</taxon>
        <taxon>Pseudomonadati</taxon>
        <taxon>Bacteroidota</taxon>
        <taxon>Flavobacteriia</taxon>
        <taxon>Flavobacteriales</taxon>
        <taxon>Weeksellaceae</taxon>
        <taxon>Chryseobacterium group</taxon>
        <taxon>Chryseobacterium</taxon>
    </lineage>
</organism>
<evidence type="ECO:0000313" key="2">
    <source>
        <dbReference type="Proteomes" id="UP000637299"/>
    </source>
</evidence>
<dbReference type="EMBL" id="JACYFS010000002">
    <property type="protein sequence ID" value="MBD8082616.1"/>
    <property type="molecule type" value="Genomic_DNA"/>
</dbReference>
<reference evidence="1 2" key="1">
    <citation type="submission" date="2020-09" db="EMBL/GenBank/DDBJ databases">
        <title>Genome seq and assembly of Chryseobacterium sp.</title>
        <authorList>
            <person name="Chhetri G."/>
        </authorList>
    </citation>
    <scope>NUCLEOTIDE SEQUENCE [LARGE SCALE GENOMIC DNA]</scope>
    <source>
        <strain evidence="1 2">GCR10</strain>
    </source>
</reference>
<dbReference type="Proteomes" id="UP000637299">
    <property type="component" value="Unassembled WGS sequence"/>
</dbReference>
<sequence length="221" mass="25179">MFNFFKKKESKITINSISVPNFGWNKVEETSSRIVWVNPEESVLISLNFFDVPPDIPSAKNLDFLRKFYRNSIPEANGGIVEVSLLTINNVPSVKTIFKVPQPEGGMTYIASVTIPFENYSWVIKIQAAEIGITGVRDAIVLNEMLLSGEANFVDEKLENWFKDPYEPNFKEGTLMNKSEEEKYDIDFPDHPLSISRKKLNEAVSQTVFKSEINELSVFNK</sequence>
<comment type="caution">
    <text evidence="1">The sequence shown here is derived from an EMBL/GenBank/DDBJ whole genome shotgun (WGS) entry which is preliminary data.</text>
</comment>
<gene>
    <name evidence="1" type="ORF">IC610_09320</name>
</gene>
<accession>A0ABR8ZCX5</accession>
<protein>
    <submittedName>
        <fullName evidence="1">Uncharacterized protein</fullName>
    </submittedName>
</protein>
<dbReference type="RefSeq" id="WP_191736618.1">
    <property type="nucleotide sequence ID" value="NZ_JACYFS010000002.1"/>
</dbReference>
<evidence type="ECO:0000313" key="1">
    <source>
        <dbReference type="EMBL" id="MBD8082616.1"/>
    </source>
</evidence>
<name>A0ABR8ZCX5_9FLAO</name>